<proteinExistence type="predicted"/>
<reference evidence="2" key="2">
    <citation type="submission" date="2018-04" db="EMBL/GenBank/DDBJ databases">
        <title>OnivRS2 (Oryza nivara Reference Sequence Version 2).</title>
        <authorList>
            <person name="Zhang J."/>
            <person name="Kudrna D."/>
            <person name="Lee S."/>
            <person name="Talag J."/>
            <person name="Rajasekar S."/>
            <person name="Welchert J."/>
            <person name="Hsing Y.-I."/>
            <person name="Wing R.A."/>
        </authorList>
    </citation>
    <scope>NUCLEOTIDE SEQUENCE [LARGE SCALE GENOMIC DNA]</scope>
    <source>
        <strain evidence="2">SL10</strain>
    </source>
</reference>
<feature type="compositionally biased region" description="Low complexity" evidence="1">
    <location>
        <begin position="14"/>
        <end position="27"/>
    </location>
</feature>
<feature type="region of interest" description="Disordered" evidence="1">
    <location>
        <begin position="1"/>
        <end position="27"/>
    </location>
</feature>
<dbReference type="HOGENOM" id="CLU_2610287_0_0_1"/>
<dbReference type="AlphaFoldDB" id="A0A0E0GD15"/>
<evidence type="ECO:0000313" key="3">
    <source>
        <dbReference type="Proteomes" id="UP000006591"/>
    </source>
</evidence>
<keyword evidence="3" id="KW-1185">Reference proteome</keyword>
<accession>A0A0E0GD15</accession>
<sequence>MAACGCGHHAEIDSTTPPSSRNRRASAMAARGCDWRGRWRRYARMPSPSSSTLPLMTRSALLTSSYASSSSKLATPAAA</sequence>
<reference evidence="2" key="1">
    <citation type="submission" date="2015-04" db="UniProtKB">
        <authorList>
            <consortium name="EnsemblPlants"/>
        </authorList>
    </citation>
    <scope>IDENTIFICATION</scope>
    <source>
        <strain evidence="2">SL10</strain>
    </source>
</reference>
<name>A0A0E0GD15_ORYNI</name>
<dbReference type="Proteomes" id="UP000006591">
    <property type="component" value="Chromosome 2"/>
</dbReference>
<dbReference type="EnsemblPlants" id="ONIVA02G35320.1">
    <property type="protein sequence ID" value="ONIVA02G35320.1"/>
    <property type="gene ID" value="ONIVA02G35320"/>
</dbReference>
<dbReference type="Gramene" id="ONIVA02G35320.1">
    <property type="protein sequence ID" value="ONIVA02G35320.1"/>
    <property type="gene ID" value="ONIVA02G35320"/>
</dbReference>
<evidence type="ECO:0000313" key="2">
    <source>
        <dbReference type="EnsemblPlants" id="ONIVA02G35320.1"/>
    </source>
</evidence>
<evidence type="ECO:0000256" key="1">
    <source>
        <dbReference type="SAM" id="MobiDB-lite"/>
    </source>
</evidence>
<organism evidence="2">
    <name type="scientific">Oryza nivara</name>
    <name type="common">Indian wild rice</name>
    <name type="synonym">Oryza sativa f. spontanea</name>
    <dbReference type="NCBI Taxonomy" id="4536"/>
    <lineage>
        <taxon>Eukaryota</taxon>
        <taxon>Viridiplantae</taxon>
        <taxon>Streptophyta</taxon>
        <taxon>Embryophyta</taxon>
        <taxon>Tracheophyta</taxon>
        <taxon>Spermatophyta</taxon>
        <taxon>Magnoliopsida</taxon>
        <taxon>Liliopsida</taxon>
        <taxon>Poales</taxon>
        <taxon>Poaceae</taxon>
        <taxon>BOP clade</taxon>
        <taxon>Oryzoideae</taxon>
        <taxon>Oryzeae</taxon>
        <taxon>Oryzinae</taxon>
        <taxon>Oryza</taxon>
    </lineage>
</organism>
<protein>
    <submittedName>
        <fullName evidence="2">Uncharacterized protein</fullName>
    </submittedName>
</protein>
<dbReference type="OMA" id="RYARMPS"/>